<dbReference type="Gene3D" id="3.30.750.24">
    <property type="entry name" value="STAS domain"/>
    <property type="match status" value="1"/>
</dbReference>
<keyword evidence="2" id="KW-1185">Reference proteome</keyword>
<dbReference type="RefSeq" id="WP_317121862.1">
    <property type="nucleotide sequence ID" value="NZ_JAWJBA010000002.1"/>
</dbReference>
<accession>A0ABU3X9T9</accession>
<dbReference type="InterPro" id="IPR051932">
    <property type="entry name" value="Bact_StressResp_Reg"/>
</dbReference>
<dbReference type="InterPro" id="IPR036513">
    <property type="entry name" value="STAS_dom_sf"/>
</dbReference>
<dbReference type="EMBL" id="JAWJBA010000002">
    <property type="protein sequence ID" value="MDV2684654.1"/>
    <property type="molecule type" value="Genomic_DNA"/>
</dbReference>
<dbReference type="PANTHER" id="PTHR33745:SF1">
    <property type="entry name" value="RSBT ANTAGONIST PROTEIN RSBS"/>
    <property type="match status" value="1"/>
</dbReference>
<reference evidence="1 2" key="1">
    <citation type="submission" date="2023-10" db="EMBL/GenBank/DDBJ databases">
        <title>Screening of Alkalihalobacillus lindianensis BZ-TG-R113 and Its Alleviation of Salt Stress on Rapeseed Growth.</title>
        <authorList>
            <person name="Zhao B."/>
            <person name="Guo T."/>
        </authorList>
    </citation>
    <scope>NUCLEOTIDE SEQUENCE [LARGE SCALE GENOMIC DNA]</scope>
    <source>
        <strain evidence="1 2">BZ-TG-R113</strain>
    </source>
</reference>
<gene>
    <name evidence="1" type="ORF">RYX56_09750</name>
</gene>
<sequence length="261" mass="29861">MATVIIQNETMSVLDCIGENIFIANNDFELIWMNKAAHQLIDQIKELIHVSDSTEVIGKNLSIFHANFGRQKAILEKHLPYHSRIKLYGRYSAELKVTHLINEQEEKTGYILTWNDITEEEEKTQKTQKLIEEISTPILPMAVEHSLLVPLIGTYDSERFEKLQQKLLLECSTLGTEYVVFDFSSMLFEDNERIINQIATISETIVLVGAEPIYVGFQIPLIRELVTRKVKTGAKTFGTFKQASTYLLKKKGYSTDVTDKN</sequence>
<proteinExistence type="predicted"/>
<organism evidence="1 2">
    <name type="scientific">Alkalihalophilus lindianensis</name>
    <dbReference type="NCBI Taxonomy" id="1630542"/>
    <lineage>
        <taxon>Bacteria</taxon>
        <taxon>Bacillati</taxon>
        <taxon>Bacillota</taxon>
        <taxon>Bacilli</taxon>
        <taxon>Bacillales</taxon>
        <taxon>Bacillaceae</taxon>
        <taxon>Alkalihalophilus</taxon>
    </lineage>
</organism>
<dbReference type="Gene3D" id="3.30.450.20">
    <property type="entry name" value="PAS domain"/>
    <property type="match status" value="1"/>
</dbReference>
<protein>
    <submittedName>
        <fullName evidence="1">PAS domain-containing protein</fullName>
    </submittedName>
</protein>
<evidence type="ECO:0000313" key="1">
    <source>
        <dbReference type="EMBL" id="MDV2684654.1"/>
    </source>
</evidence>
<dbReference type="CDD" id="cd07041">
    <property type="entry name" value="STAS_RsbR_RsbS_like"/>
    <property type="match status" value="1"/>
</dbReference>
<evidence type="ECO:0000313" key="2">
    <source>
        <dbReference type="Proteomes" id="UP001287282"/>
    </source>
</evidence>
<dbReference type="Proteomes" id="UP001287282">
    <property type="component" value="Unassembled WGS sequence"/>
</dbReference>
<comment type="caution">
    <text evidence="1">The sequence shown here is derived from an EMBL/GenBank/DDBJ whole genome shotgun (WGS) entry which is preliminary data.</text>
</comment>
<name>A0ABU3X9T9_9BACI</name>
<dbReference type="PANTHER" id="PTHR33745">
    <property type="entry name" value="RSBT ANTAGONIST PROTEIN RSBS-RELATED"/>
    <property type="match status" value="1"/>
</dbReference>